<sequence length="121" mass="13444">MARNAQSTHENDEEIGTHSTTATACEIWVKPDTTTFSKFEKHGRGCQEGSQKHRRHPFSAPNLYPGPSLSSRQGRLQGPRAHEQDVRPQSQQGLPSAKTVELLTFTLQALRSSLLSAIFVF</sequence>
<accession>A0A6A6XUP2</accession>
<name>A0A6A6XUP2_9PLEO</name>
<protein>
    <submittedName>
        <fullName evidence="2">Uncharacterized protein</fullName>
    </submittedName>
</protein>
<proteinExistence type="predicted"/>
<dbReference type="EMBL" id="MU001767">
    <property type="protein sequence ID" value="KAF2799277.1"/>
    <property type="molecule type" value="Genomic_DNA"/>
</dbReference>
<gene>
    <name evidence="2" type="ORF">K505DRAFT_321262</name>
</gene>
<feature type="region of interest" description="Disordered" evidence="1">
    <location>
        <begin position="1"/>
        <end position="24"/>
    </location>
</feature>
<feature type="region of interest" description="Disordered" evidence="1">
    <location>
        <begin position="39"/>
        <end position="93"/>
    </location>
</feature>
<evidence type="ECO:0000313" key="2">
    <source>
        <dbReference type="EMBL" id="KAF2799277.1"/>
    </source>
</evidence>
<evidence type="ECO:0000313" key="3">
    <source>
        <dbReference type="Proteomes" id="UP000799757"/>
    </source>
</evidence>
<dbReference type="PROSITE" id="PS51257">
    <property type="entry name" value="PROKAR_LIPOPROTEIN"/>
    <property type="match status" value="1"/>
</dbReference>
<dbReference type="AlphaFoldDB" id="A0A6A6XUP2"/>
<keyword evidence="3" id="KW-1185">Reference proteome</keyword>
<organism evidence="2 3">
    <name type="scientific">Melanomma pulvis-pyrius CBS 109.77</name>
    <dbReference type="NCBI Taxonomy" id="1314802"/>
    <lineage>
        <taxon>Eukaryota</taxon>
        <taxon>Fungi</taxon>
        <taxon>Dikarya</taxon>
        <taxon>Ascomycota</taxon>
        <taxon>Pezizomycotina</taxon>
        <taxon>Dothideomycetes</taxon>
        <taxon>Pleosporomycetidae</taxon>
        <taxon>Pleosporales</taxon>
        <taxon>Melanommataceae</taxon>
        <taxon>Melanomma</taxon>
    </lineage>
</organism>
<evidence type="ECO:0000256" key="1">
    <source>
        <dbReference type="SAM" id="MobiDB-lite"/>
    </source>
</evidence>
<dbReference type="Proteomes" id="UP000799757">
    <property type="component" value="Unassembled WGS sequence"/>
</dbReference>
<reference evidence="2" key="1">
    <citation type="journal article" date="2020" name="Stud. Mycol.">
        <title>101 Dothideomycetes genomes: a test case for predicting lifestyles and emergence of pathogens.</title>
        <authorList>
            <person name="Haridas S."/>
            <person name="Albert R."/>
            <person name="Binder M."/>
            <person name="Bloem J."/>
            <person name="Labutti K."/>
            <person name="Salamov A."/>
            <person name="Andreopoulos B."/>
            <person name="Baker S."/>
            <person name="Barry K."/>
            <person name="Bills G."/>
            <person name="Bluhm B."/>
            <person name="Cannon C."/>
            <person name="Castanera R."/>
            <person name="Culley D."/>
            <person name="Daum C."/>
            <person name="Ezra D."/>
            <person name="Gonzalez J."/>
            <person name="Henrissat B."/>
            <person name="Kuo A."/>
            <person name="Liang C."/>
            <person name="Lipzen A."/>
            <person name="Lutzoni F."/>
            <person name="Magnuson J."/>
            <person name="Mondo S."/>
            <person name="Nolan M."/>
            <person name="Ohm R."/>
            <person name="Pangilinan J."/>
            <person name="Park H.-J."/>
            <person name="Ramirez L."/>
            <person name="Alfaro M."/>
            <person name="Sun H."/>
            <person name="Tritt A."/>
            <person name="Yoshinaga Y."/>
            <person name="Zwiers L.-H."/>
            <person name="Turgeon B."/>
            <person name="Goodwin S."/>
            <person name="Spatafora J."/>
            <person name="Crous P."/>
            <person name="Grigoriev I."/>
        </authorList>
    </citation>
    <scope>NUCLEOTIDE SEQUENCE</scope>
    <source>
        <strain evidence="2">CBS 109.77</strain>
    </source>
</reference>